<evidence type="ECO:0000313" key="1">
    <source>
        <dbReference type="EMBL" id="CAD7252955.1"/>
    </source>
</evidence>
<dbReference type="EMBL" id="LR904604">
    <property type="protein sequence ID" value="CAD7252955.1"/>
    <property type="molecule type" value="Genomic_DNA"/>
</dbReference>
<keyword evidence="2" id="KW-1185">Reference proteome</keyword>
<organism evidence="1">
    <name type="scientific">Darwinula stevensoni</name>
    <dbReference type="NCBI Taxonomy" id="69355"/>
    <lineage>
        <taxon>Eukaryota</taxon>
        <taxon>Metazoa</taxon>
        <taxon>Ecdysozoa</taxon>
        <taxon>Arthropoda</taxon>
        <taxon>Crustacea</taxon>
        <taxon>Oligostraca</taxon>
        <taxon>Ostracoda</taxon>
        <taxon>Podocopa</taxon>
        <taxon>Podocopida</taxon>
        <taxon>Darwinulocopina</taxon>
        <taxon>Darwinuloidea</taxon>
        <taxon>Darwinulidae</taxon>
        <taxon>Darwinula</taxon>
    </lineage>
</organism>
<reference evidence="1" key="1">
    <citation type="submission" date="2020-11" db="EMBL/GenBank/DDBJ databases">
        <authorList>
            <person name="Tran Van P."/>
        </authorList>
    </citation>
    <scope>NUCLEOTIDE SEQUENCE</scope>
</reference>
<dbReference type="SUPFAM" id="SSF52540">
    <property type="entry name" value="P-loop containing nucleoside triphosphate hydrolases"/>
    <property type="match status" value="1"/>
</dbReference>
<proteinExistence type="predicted"/>
<accession>A0A7R9AFJ9</accession>
<dbReference type="EMBL" id="CAJPEV010005087">
    <property type="protein sequence ID" value="CAG0902725.1"/>
    <property type="molecule type" value="Genomic_DNA"/>
</dbReference>
<dbReference type="InterPro" id="IPR027417">
    <property type="entry name" value="P-loop_NTPase"/>
</dbReference>
<dbReference type="Proteomes" id="UP000677054">
    <property type="component" value="Unassembled WGS sequence"/>
</dbReference>
<name>A0A7R9AFJ9_9CRUS</name>
<protein>
    <submittedName>
        <fullName evidence="1">Uncharacterized protein</fullName>
    </submittedName>
</protein>
<evidence type="ECO:0000313" key="2">
    <source>
        <dbReference type="Proteomes" id="UP000677054"/>
    </source>
</evidence>
<dbReference type="AlphaFoldDB" id="A0A7R9AFJ9"/>
<sequence length="250" mass="28656">MRDYILDPQEEDNEERRKLREELRDDILKDIQVYPGANDTTDFEKAKNEYIATYYDQAGERHFSLPSDTCVKEIDFNDLLKEAEKRKESTKGDDLDDLVSLTAFQVFLKMNGVLELPDSNAEGKCKAFLDIFSLYVCASSSIGMPRNRQEHQLVTESRMETLEKQLLFLTPQQNEIIKSHTGDFKESWLLPMAGGSGTGKTIIVMEIAKRLKNEKERDEVLLVNLGGGELTKRFRAEFQGKCESPTRSTR</sequence>
<gene>
    <name evidence="1" type="ORF">DSTB1V02_LOCUS12706</name>
</gene>